<name>A0A8E2JSR7_9PEZI</name>
<proteinExistence type="predicted"/>
<dbReference type="EMBL" id="KV749715">
    <property type="protein sequence ID" value="OCL08118.1"/>
    <property type="molecule type" value="Genomic_DNA"/>
</dbReference>
<protein>
    <submittedName>
        <fullName evidence="2">Uncharacterized protein</fullName>
    </submittedName>
</protein>
<evidence type="ECO:0000313" key="3">
    <source>
        <dbReference type="Proteomes" id="UP000250140"/>
    </source>
</evidence>
<organism evidence="2 3">
    <name type="scientific">Glonium stellatum</name>
    <dbReference type="NCBI Taxonomy" id="574774"/>
    <lineage>
        <taxon>Eukaryota</taxon>
        <taxon>Fungi</taxon>
        <taxon>Dikarya</taxon>
        <taxon>Ascomycota</taxon>
        <taxon>Pezizomycotina</taxon>
        <taxon>Dothideomycetes</taxon>
        <taxon>Pleosporomycetidae</taxon>
        <taxon>Gloniales</taxon>
        <taxon>Gloniaceae</taxon>
        <taxon>Glonium</taxon>
    </lineage>
</organism>
<feature type="region of interest" description="Disordered" evidence="1">
    <location>
        <begin position="1"/>
        <end position="25"/>
    </location>
</feature>
<sequence>MHFSNVFSNSEAPSREELTPGSISPILADPFRDRVMPSPSLAERIELEERDWKNWGKAITIPAGSDGIVKKFEYRAPTVTLCTLKRSTEEDILAEHQRSSGSSILRDCYLYDRDIYFLSGYLCTQRLEITESSTRVEDLQTWIGDLQAQAPGLSPDEAIETHGFQWLTDRIFAVILQKIEFKLGSGIASIGAKFTQLLPQFNYSQ</sequence>
<evidence type="ECO:0000256" key="1">
    <source>
        <dbReference type="SAM" id="MobiDB-lite"/>
    </source>
</evidence>
<evidence type="ECO:0000313" key="2">
    <source>
        <dbReference type="EMBL" id="OCL08118.1"/>
    </source>
</evidence>
<accession>A0A8E2JSR7</accession>
<keyword evidence="3" id="KW-1185">Reference proteome</keyword>
<dbReference type="AlphaFoldDB" id="A0A8E2JSR7"/>
<reference evidence="2 3" key="1">
    <citation type="journal article" date="2016" name="Nat. Commun.">
        <title>Ectomycorrhizal ecology is imprinted in the genome of the dominant symbiotic fungus Cenococcum geophilum.</title>
        <authorList>
            <consortium name="DOE Joint Genome Institute"/>
            <person name="Peter M."/>
            <person name="Kohler A."/>
            <person name="Ohm R.A."/>
            <person name="Kuo A."/>
            <person name="Krutzmann J."/>
            <person name="Morin E."/>
            <person name="Arend M."/>
            <person name="Barry K.W."/>
            <person name="Binder M."/>
            <person name="Choi C."/>
            <person name="Clum A."/>
            <person name="Copeland A."/>
            <person name="Grisel N."/>
            <person name="Haridas S."/>
            <person name="Kipfer T."/>
            <person name="LaButti K."/>
            <person name="Lindquist E."/>
            <person name="Lipzen A."/>
            <person name="Maire R."/>
            <person name="Meier B."/>
            <person name="Mihaltcheva S."/>
            <person name="Molinier V."/>
            <person name="Murat C."/>
            <person name="Poggeler S."/>
            <person name="Quandt C.A."/>
            <person name="Sperisen C."/>
            <person name="Tritt A."/>
            <person name="Tisserant E."/>
            <person name="Crous P.W."/>
            <person name="Henrissat B."/>
            <person name="Nehls U."/>
            <person name="Egli S."/>
            <person name="Spatafora J.W."/>
            <person name="Grigoriev I.V."/>
            <person name="Martin F.M."/>
        </authorList>
    </citation>
    <scope>NUCLEOTIDE SEQUENCE [LARGE SCALE GENOMIC DNA]</scope>
    <source>
        <strain evidence="2 3">CBS 207.34</strain>
    </source>
</reference>
<feature type="non-terminal residue" evidence="2">
    <location>
        <position position="205"/>
    </location>
</feature>
<gene>
    <name evidence="2" type="ORF">AOQ84DRAFT_439793</name>
</gene>
<feature type="compositionally biased region" description="Polar residues" evidence="1">
    <location>
        <begin position="1"/>
        <end position="12"/>
    </location>
</feature>
<dbReference type="Proteomes" id="UP000250140">
    <property type="component" value="Unassembled WGS sequence"/>
</dbReference>